<dbReference type="EMBL" id="CADEAL010004243">
    <property type="protein sequence ID" value="CAB1455190.1"/>
    <property type="molecule type" value="Genomic_DNA"/>
</dbReference>
<comment type="caution">
    <text evidence="1">The sequence shown here is derived from an EMBL/GenBank/DDBJ whole genome shotgun (WGS) entry which is preliminary data.</text>
</comment>
<sequence>MTYATASSGTKLATVVLWTQTLHHPSIGIVTNIRGGTTVSTAKPRWLMRGWEDQSLLAEHKVRIPGTRPGFLHHRTLQAAFCANATCTSLIRGGGEFLRLI</sequence>
<proteinExistence type="predicted"/>
<reference evidence="1" key="1">
    <citation type="submission" date="2020-03" db="EMBL/GenBank/DDBJ databases">
        <authorList>
            <person name="Weist P."/>
        </authorList>
    </citation>
    <scope>NUCLEOTIDE SEQUENCE</scope>
</reference>
<keyword evidence="2" id="KW-1185">Reference proteome</keyword>
<protein>
    <submittedName>
        <fullName evidence="1">Uncharacterized protein</fullName>
    </submittedName>
</protein>
<dbReference type="Proteomes" id="UP001153269">
    <property type="component" value="Unassembled WGS sequence"/>
</dbReference>
<gene>
    <name evidence="1" type="ORF">PLEPLA_LOCUS42961</name>
</gene>
<dbReference type="AlphaFoldDB" id="A0A9N7Z8K9"/>
<evidence type="ECO:0000313" key="1">
    <source>
        <dbReference type="EMBL" id="CAB1455190.1"/>
    </source>
</evidence>
<name>A0A9N7Z8K9_PLEPL</name>
<accession>A0A9N7Z8K9</accession>
<evidence type="ECO:0000313" key="2">
    <source>
        <dbReference type="Proteomes" id="UP001153269"/>
    </source>
</evidence>
<organism evidence="1 2">
    <name type="scientific">Pleuronectes platessa</name>
    <name type="common">European plaice</name>
    <dbReference type="NCBI Taxonomy" id="8262"/>
    <lineage>
        <taxon>Eukaryota</taxon>
        <taxon>Metazoa</taxon>
        <taxon>Chordata</taxon>
        <taxon>Craniata</taxon>
        <taxon>Vertebrata</taxon>
        <taxon>Euteleostomi</taxon>
        <taxon>Actinopterygii</taxon>
        <taxon>Neopterygii</taxon>
        <taxon>Teleostei</taxon>
        <taxon>Neoteleostei</taxon>
        <taxon>Acanthomorphata</taxon>
        <taxon>Carangaria</taxon>
        <taxon>Pleuronectiformes</taxon>
        <taxon>Pleuronectoidei</taxon>
        <taxon>Pleuronectidae</taxon>
        <taxon>Pleuronectes</taxon>
    </lineage>
</organism>